<feature type="region of interest" description="Disordered" evidence="3">
    <location>
        <begin position="251"/>
        <end position="284"/>
    </location>
</feature>
<feature type="region of interest" description="Disordered" evidence="3">
    <location>
        <begin position="318"/>
        <end position="342"/>
    </location>
</feature>
<evidence type="ECO:0000256" key="2">
    <source>
        <dbReference type="ARBA" id="ARBA00014076"/>
    </source>
</evidence>
<dbReference type="SUPFAM" id="SSF48371">
    <property type="entry name" value="ARM repeat"/>
    <property type="match status" value="1"/>
</dbReference>
<dbReference type="Pfam" id="PF04063">
    <property type="entry name" value="DUF383"/>
    <property type="match status" value="1"/>
</dbReference>
<organism evidence="6 7">
    <name type="scientific">Cyclotella cryptica</name>
    <dbReference type="NCBI Taxonomy" id="29204"/>
    <lineage>
        <taxon>Eukaryota</taxon>
        <taxon>Sar</taxon>
        <taxon>Stramenopiles</taxon>
        <taxon>Ochrophyta</taxon>
        <taxon>Bacillariophyta</taxon>
        <taxon>Coscinodiscophyceae</taxon>
        <taxon>Thalassiosirophycidae</taxon>
        <taxon>Stephanodiscales</taxon>
        <taxon>Stephanodiscaceae</taxon>
        <taxon>Cyclotella</taxon>
    </lineage>
</organism>
<evidence type="ECO:0000313" key="7">
    <source>
        <dbReference type="Proteomes" id="UP001516023"/>
    </source>
</evidence>
<evidence type="ECO:0000259" key="4">
    <source>
        <dbReference type="Pfam" id="PF04063"/>
    </source>
</evidence>
<protein>
    <recommendedName>
        <fullName evidence="2">Protein HGH1 homolog</fullName>
    </recommendedName>
</protein>
<evidence type="ECO:0000313" key="6">
    <source>
        <dbReference type="EMBL" id="KAL3778782.1"/>
    </source>
</evidence>
<feature type="compositionally biased region" description="Basic and acidic residues" evidence="3">
    <location>
        <begin position="263"/>
        <end position="274"/>
    </location>
</feature>
<feature type="region of interest" description="Disordered" evidence="3">
    <location>
        <begin position="509"/>
        <end position="535"/>
    </location>
</feature>
<dbReference type="Pfam" id="PF04064">
    <property type="entry name" value="DUF384"/>
    <property type="match status" value="1"/>
</dbReference>
<evidence type="ECO:0000259" key="5">
    <source>
        <dbReference type="Pfam" id="PF04064"/>
    </source>
</evidence>
<dbReference type="InterPro" id="IPR016024">
    <property type="entry name" value="ARM-type_fold"/>
</dbReference>
<comment type="similarity">
    <text evidence="1">Belongs to the HGH1 family.</text>
</comment>
<sequence>MVEIEHDVSDAGESDKVYHELLSFLSSPREDLRHAAAEAALASLVSGHDNDNNDNDASHGPSVNHETATKLARLDAVRPLCRIASSSAGSDEALAALSLLCSHDRVGNQCVLDFIEAGGIGRMIEIALEPVPTEAAREALALWRKRVNYACALLANGTREERGAVEFVGLSFPEEAVPSKTMRENNAGTDGDNPAADEEKHCDSTDVIQRDARPTATLLLSRLLNPSYIDTSSPKYKSSLMAMNAKLDDGEYESDLDENDLEQESHDNHHDLQKQKSQPVKGDDHYDPYQHIAAVLMNITQLESGRKFIMKLIHHKQSTPSNQGDVSCTPASKSTSTTSHLQSILPELNSPNIHRRQGIAGTLKNCCFSQDSAWWLLNVVHLDKALLLPLAGPEELTIDEKVGLDPDFWLAGPSKVREPDALVRLTLTEALLLLLASGRRARETLRERRMFVIIKMADMVEENEEISERMNECVQYLRRDEDGEEEGSSDRRAYERYARGMIERNGMEWGEGKALSAEEERNVENGGEEDYDNID</sequence>
<feature type="region of interest" description="Disordered" evidence="3">
    <location>
        <begin position="180"/>
        <end position="205"/>
    </location>
</feature>
<accession>A0ABD3NS88</accession>
<feature type="domain" description="Protein HGH1 C-terminal" evidence="5">
    <location>
        <begin position="432"/>
        <end position="485"/>
    </location>
</feature>
<evidence type="ECO:0000256" key="1">
    <source>
        <dbReference type="ARBA" id="ARBA00006712"/>
    </source>
</evidence>
<dbReference type="AlphaFoldDB" id="A0ABD3NS88"/>
<dbReference type="InterPro" id="IPR039717">
    <property type="entry name" value="Hgh1"/>
</dbReference>
<dbReference type="InterPro" id="IPR007206">
    <property type="entry name" value="Protein_HGH1_C"/>
</dbReference>
<dbReference type="Proteomes" id="UP001516023">
    <property type="component" value="Unassembled WGS sequence"/>
</dbReference>
<dbReference type="EMBL" id="JABMIG020000419">
    <property type="protein sequence ID" value="KAL3778782.1"/>
    <property type="molecule type" value="Genomic_DNA"/>
</dbReference>
<dbReference type="PANTHER" id="PTHR13387">
    <property type="entry name" value="PROTEIN HGH1 HOMOLOG"/>
    <property type="match status" value="1"/>
</dbReference>
<comment type="caution">
    <text evidence="6">The sequence shown here is derived from an EMBL/GenBank/DDBJ whole genome shotgun (WGS) entry which is preliminary data.</text>
</comment>
<evidence type="ECO:0000256" key="3">
    <source>
        <dbReference type="SAM" id="MobiDB-lite"/>
    </source>
</evidence>
<reference evidence="6 7" key="1">
    <citation type="journal article" date="2020" name="G3 (Bethesda)">
        <title>Improved Reference Genome for Cyclotella cryptica CCMP332, a Model for Cell Wall Morphogenesis, Salinity Adaptation, and Lipid Production in Diatoms (Bacillariophyta).</title>
        <authorList>
            <person name="Roberts W.R."/>
            <person name="Downey K.M."/>
            <person name="Ruck E.C."/>
            <person name="Traller J.C."/>
            <person name="Alverson A.J."/>
        </authorList>
    </citation>
    <scope>NUCLEOTIDE SEQUENCE [LARGE SCALE GENOMIC DNA]</scope>
    <source>
        <strain evidence="6 7">CCMP332</strain>
    </source>
</reference>
<feature type="compositionally biased region" description="Acidic residues" evidence="3">
    <location>
        <begin position="251"/>
        <end position="262"/>
    </location>
</feature>
<gene>
    <name evidence="6" type="ORF">HJC23_002688</name>
</gene>
<dbReference type="Gene3D" id="1.25.10.10">
    <property type="entry name" value="Leucine-rich Repeat Variant"/>
    <property type="match status" value="1"/>
</dbReference>
<feature type="domain" description="Protein HGH1 N-terminal" evidence="4">
    <location>
        <begin position="281"/>
        <end position="424"/>
    </location>
</feature>
<dbReference type="InterPro" id="IPR007205">
    <property type="entry name" value="Protein_HGH1_N"/>
</dbReference>
<keyword evidence="7" id="KW-1185">Reference proteome</keyword>
<dbReference type="InterPro" id="IPR011989">
    <property type="entry name" value="ARM-like"/>
</dbReference>
<feature type="compositionally biased region" description="Acidic residues" evidence="3">
    <location>
        <begin position="526"/>
        <end position="535"/>
    </location>
</feature>
<name>A0ABD3NS88_9STRA</name>
<proteinExistence type="inferred from homology"/>
<dbReference type="PANTHER" id="PTHR13387:SF9">
    <property type="entry name" value="PROTEIN HGH1 HOMOLOG"/>
    <property type="match status" value="1"/>
</dbReference>